<protein>
    <recommendedName>
        <fullName evidence="3">Transposase</fullName>
    </recommendedName>
</protein>
<name>A0ABW8RJ11_9BACI</name>
<dbReference type="RefSeq" id="WP_406580783.1">
    <property type="nucleotide sequence ID" value="NZ_JBJHQH010000007.1"/>
</dbReference>
<comment type="caution">
    <text evidence="1">The sequence shown here is derived from an EMBL/GenBank/DDBJ whole genome shotgun (WGS) entry which is preliminary data.</text>
</comment>
<dbReference type="EMBL" id="JBJHQH010000007">
    <property type="protein sequence ID" value="MFK9092181.1"/>
    <property type="molecule type" value="Genomic_DNA"/>
</dbReference>
<dbReference type="Proteomes" id="UP001623041">
    <property type="component" value="Unassembled WGS sequence"/>
</dbReference>
<accession>A0ABW8RJ11</accession>
<gene>
    <name evidence="1" type="ORF">ACJEBI_11900</name>
</gene>
<sequence>MGRSLGVDLTGKRFGKLVVLSAVQVPSGNNRYRTKWNCLCDCGKEKLIDGSALTTE</sequence>
<organism evidence="1 2">
    <name type="scientific">Bacillus salipaludis</name>
    <dbReference type="NCBI Taxonomy" id="2547811"/>
    <lineage>
        <taxon>Bacteria</taxon>
        <taxon>Bacillati</taxon>
        <taxon>Bacillota</taxon>
        <taxon>Bacilli</taxon>
        <taxon>Bacillales</taxon>
        <taxon>Bacillaceae</taxon>
        <taxon>Bacillus</taxon>
    </lineage>
</organism>
<evidence type="ECO:0000313" key="2">
    <source>
        <dbReference type="Proteomes" id="UP001623041"/>
    </source>
</evidence>
<keyword evidence="2" id="KW-1185">Reference proteome</keyword>
<reference evidence="1 2" key="1">
    <citation type="submission" date="2024-11" db="EMBL/GenBank/DDBJ databases">
        <authorList>
            <person name="Lucas J.A."/>
        </authorList>
    </citation>
    <scope>NUCLEOTIDE SEQUENCE [LARGE SCALE GENOMIC DNA]</scope>
    <source>
        <strain evidence="1 2">Z 5.4</strain>
    </source>
</reference>
<evidence type="ECO:0000313" key="1">
    <source>
        <dbReference type="EMBL" id="MFK9092181.1"/>
    </source>
</evidence>
<proteinExistence type="predicted"/>
<evidence type="ECO:0008006" key="3">
    <source>
        <dbReference type="Google" id="ProtNLM"/>
    </source>
</evidence>